<reference evidence="3 4" key="1">
    <citation type="submission" date="2020-11" db="EMBL/GenBank/DDBJ databases">
        <title>Fusibacter basophilias sp. nov.</title>
        <authorList>
            <person name="Qiu D."/>
        </authorList>
    </citation>
    <scope>NUCLEOTIDE SEQUENCE [LARGE SCALE GENOMIC DNA]</scope>
    <source>
        <strain evidence="3 4">Q10-2</strain>
    </source>
</reference>
<evidence type="ECO:0000313" key="3">
    <source>
        <dbReference type="EMBL" id="MBF4693623.1"/>
    </source>
</evidence>
<feature type="region of interest" description="Disordered" evidence="1">
    <location>
        <begin position="71"/>
        <end position="92"/>
    </location>
</feature>
<feature type="chain" id="PRO_5046895840" description="Copper amine oxidase-like N-terminal domain-containing protein" evidence="2">
    <location>
        <begin position="21"/>
        <end position="240"/>
    </location>
</feature>
<name>A0ABR9ZT51_9FIRM</name>
<gene>
    <name evidence="3" type="ORF">ISU02_10845</name>
</gene>
<comment type="caution">
    <text evidence="3">The sequence shown here is derived from an EMBL/GenBank/DDBJ whole genome shotgun (WGS) entry which is preliminary data.</text>
</comment>
<evidence type="ECO:0008006" key="5">
    <source>
        <dbReference type="Google" id="ProtNLM"/>
    </source>
</evidence>
<dbReference type="RefSeq" id="WP_194701866.1">
    <property type="nucleotide sequence ID" value="NZ_JADKNH010000006.1"/>
</dbReference>
<organism evidence="3 4">
    <name type="scientific">Fusibacter ferrireducens</name>
    <dbReference type="NCBI Taxonomy" id="2785058"/>
    <lineage>
        <taxon>Bacteria</taxon>
        <taxon>Bacillati</taxon>
        <taxon>Bacillota</taxon>
        <taxon>Clostridia</taxon>
        <taxon>Eubacteriales</taxon>
        <taxon>Eubacteriales Family XII. Incertae Sedis</taxon>
        <taxon>Fusibacter</taxon>
    </lineage>
</organism>
<evidence type="ECO:0000256" key="1">
    <source>
        <dbReference type="SAM" id="MobiDB-lite"/>
    </source>
</evidence>
<accession>A0ABR9ZT51</accession>
<evidence type="ECO:0000313" key="4">
    <source>
        <dbReference type="Proteomes" id="UP000614200"/>
    </source>
</evidence>
<protein>
    <recommendedName>
        <fullName evidence="5">Copper amine oxidase-like N-terminal domain-containing protein</fullName>
    </recommendedName>
</protein>
<dbReference type="Proteomes" id="UP000614200">
    <property type="component" value="Unassembled WGS sequence"/>
</dbReference>
<evidence type="ECO:0000256" key="2">
    <source>
        <dbReference type="SAM" id="SignalP"/>
    </source>
</evidence>
<keyword evidence="4" id="KW-1185">Reference proteome</keyword>
<sequence>MKNKILALFMVITLFNMSYSATYPIVEDYDNIRTEIEGKKILLDMKVIDGKVYVPYSQLANQLNVSKSDSELRSELSNSNEAKQKSDATESNFITVPETDTTTYSESMQNYSPVENLNPPAVSTVFNNGEMNFDFNYTIDYNPSVGNEWGAWVSINGEYYYSHSTKSISVTGEDIVFDVVVYEHDDAKSDFGSGQIIVPYSDISTGIMRTYSTNILVTENGGKYSGNTASITFYLMINTK</sequence>
<proteinExistence type="predicted"/>
<dbReference type="EMBL" id="JADKNH010000006">
    <property type="protein sequence ID" value="MBF4693623.1"/>
    <property type="molecule type" value="Genomic_DNA"/>
</dbReference>
<feature type="signal peptide" evidence="2">
    <location>
        <begin position="1"/>
        <end position="20"/>
    </location>
</feature>
<keyword evidence="2" id="KW-0732">Signal</keyword>